<reference evidence="2 3" key="1">
    <citation type="submission" date="2022-05" db="EMBL/GenBank/DDBJ databases">
        <authorList>
            <consortium name="Genoscope - CEA"/>
            <person name="William W."/>
        </authorList>
    </citation>
    <scope>NUCLEOTIDE SEQUENCE [LARGE SCALE GENOMIC DNA]</scope>
</reference>
<organism evidence="2 3">
    <name type="scientific">Pocillopora meandrina</name>
    <dbReference type="NCBI Taxonomy" id="46732"/>
    <lineage>
        <taxon>Eukaryota</taxon>
        <taxon>Metazoa</taxon>
        <taxon>Cnidaria</taxon>
        <taxon>Anthozoa</taxon>
        <taxon>Hexacorallia</taxon>
        <taxon>Scleractinia</taxon>
        <taxon>Astrocoeniina</taxon>
        <taxon>Pocilloporidae</taxon>
        <taxon>Pocillopora</taxon>
    </lineage>
</organism>
<keyword evidence="3" id="KW-1185">Reference proteome</keyword>
<feature type="region of interest" description="Disordered" evidence="1">
    <location>
        <begin position="55"/>
        <end position="74"/>
    </location>
</feature>
<proteinExistence type="predicted"/>
<dbReference type="Proteomes" id="UP001159428">
    <property type="component" value="Unassembled WGS sequence"/>
</dbReference>
<sequence length="139" mass="15889">MSKGEIPVIADFIKFVNAETSTASEPVSSGEALCAEIAQWINLIISTKAWQKQTSEGLHEANPVTPDEPEPVPQTSLHRGLPMLTEVIQIQYFQWSQKVMYEMLQANYLLHRIHFHKSTYHQEEKRGRQLETQEQVQAA</sequence>
<comment type="caution">
    <text evidence="2">The sequence shown here is derived from an EMBL/GenBank/DDBJ whole genome shotgun (WGS) entry which is preliminary data.</text>
</comment>
<dbReference type="EMBL" id="CALNXJ010000001">
    <property type="protein sequence ID" value="CAH3031774.1"/>
    <property type="molecule type" value="Genomic_DNA"/>
</dbReference>
<evidence type="ECO:0000256" key="1">
    <source>
        <dbReference type="SAM" id="MobiDB-lite"/>
    </source>
</evidence>
<gene>
    <name evidence="2" type="ORF">PMEA_00000585</name>
</gene>
<dbReference type="AlphaFoldDB" id="A0AAU9VK05"/>
<accession>A0AAU9VK05</accession>
<protein>
    <submittedName>
        <fullName evidence="2">Uncharacterized protein</fullName>
    </submittedName>
</protein>
<evidence type="ECO:0000313" key="2">
    <source>
        <dbReference type="EMBL" id="CAH3031774.1"/>
    </source>
</evidence>
<evidence type="ECO:0000313" key="3">
    <source>
        <dbReference type="Proteomes" id="UP001159428"/>
    </source>
</evidence>
<name>A0AAU9VK05_9CNID</name>